<keyword evidence="7" id="KW-1185">Reference proteome</keyword>
<sequence length="104" mass="10635">MSTLEWYLWVAAALLGLACVRLLLARDPLVRLIAINVAGSGSLLVLVALAARTDPPDPVLHALVLTGIVITVAFTGVGLVLLRRAEEAAEAPGEDGAAGNGEGP</sequence>
<keyword evidence="2 5" id="KW-0812">Transmembrane</keyword>
<dbReference type="Pfam" id="PF00420">
    <property type="entry name" value="Oxidored_q2"/>
    <property type="match status" value="1"/>
</dbReference>
<evidence type="ECO:0000313" key="6">
    <source>
        <dbReference type="EMBL" id="GGG63519.1"/>
    </source>
</evidence>
<evidence type="ECO:0000313" key="7">
    <source>
        <dbReference type="Proteomes" id="UP000638848"/>
    </source>
</evidence>
<dbReference type="GO" id="GO:0016020">
    <property type="term" value="C:membrane"/>
    <property type="evidence" value="ECO:0007669"/>
    <property type="project" value="UniProtKB-SubCell"/>
</dbReference>
<feature type="transmembrane region" description="Helical" evidence="5">
    <location>
        <begin position="59"/>
        <end position="82"/>
    </location>
</feature>
<organism evidence="6 7">
    <name type="scientific">Kocuria dechangensis</name>
    <dbReference type="NCBI Taxonomy" id="1176249"/>
    <lineage>
        <taxon>Bacteria</taxon>
        <taxon>Bacillati</taxon>
        <taxon>Actinomycetota</taxon>
        <taxon>Actinomycetes</taxon>
        <taxon>Micrococcales</taxon>
        <taxon>Micrococcaceae</taxon>
        <taxon>Kocuria</taxon>
    </lineage>
</organism>
<evidence type="ECO:0000256" key="1">
    <source>
        <dbReference type="ARBA" id="ARBA00004141"/>
    </source>
</evidence>
<evidence type="ECO:0000256" key="5">
    <source>
        <dbReference type="SAM" id="Phobius"/>
    </source>
</evidence>
<keyword evidence="3 5" id="KW-1133">Transmembrane helix</keyword>
<proteinExistence type="predicted"/>
<reference evidence="6" key="1">
    <citation type="journal article" date="2014" name="Int. J. Syst. Evol. Microbiol.">
        <title>Complete genome sequence of Corynebacterium casei LMG S-19264T (=DSM 44701T), isolated from a smear-ripened cheese.</title>
        <authorList>
            <consortium name="US DOE Joint Genome Institute (JGI-PGF)"/>
            <person name="Walter F."/>
            <person name="Albersmeier A."/>
            <person name="Kalinowski J."/>
            <person name="Ruckert C."/>
        </authorList>
    </citation>
    <scope>NUCLEOTIDE SEQUENCE</scope>
    <source>
        <strain evidence="6">CGMCC 1.12187</strain>
    </source>
</reference>
<dbReference type="Proteomes" id="UP000638848">
    <property type="component" value="Unassembled WGS sequence"/>
</dbReference>
<dbReference type="AlphaFoldDB" id="A0A917H0E6"/>
<evidence type="ECO:0000256" key="4">
    <source>
        <dbReference type="ARBA" id="ARBA00023136"/>
    </source>
</evidence>
<dbReference type="RefSeq" id="WP_188538383.1">
    <property type="nucleotide sequence ID" value="NZ_BMEQ01000017.1"/>
</dbReference>
<dbReference type="EMBL" id="BMEQ01000017">
    <property type="protein sequence ID" value="GGG63519.1"/>
    <property type="molecule type" value="Genomic_DNA"/>
</dbReference>
<name>A0A917H0E6_9MICC</name>
<comment type="subcellular location">
    <subcellularLocation>
        <location evidence="1">Membrane</location>
        <topology evidence="1">Multi-pass membrane protein</topology>
    </subcellularLocation>
</comment>
<dbReference type="Gene3D" id="1.10.287.3510">
    <property type="match status" value="1"/>
</dbReference>
<feature type="transmembrane region" description="Helical" evidence="5">
    <location>
        <begin position="6"/>
        <end position="25"/>
    </location>
</feature>
<protein>
    <submittedName>
        <fullName evidence="6">Uncharacterized protein</fullName>
    </submittedName>
</protein>
<comment type="caution">
    <text evidence="6">The sequence shown here is derived from an EMBL/GenBank/DDBJ whole genome shotgun (WGS) entry which is preliminary data.</text>
</comment>
<evidence type="ECO:0000256" key="3">
    <source>
        <dbReference type="ARBA" id="ARBA00022989"/>
    </source>
</evidence>
<gene>
    <name evidence="6" type="ORF">GCM10011374_28670</name>
</gene>
<evidence type="ECO:0000256" key="2">
    <source>
        <dbReference type="ARBA" id="ARBA00022692"/>
    </source>
</evidence>
<dbReference type="InterPro" id="IPR039428">
    <property type="entry name" value="NUOK/Mnh_C1-like"/>
</dbReference>
<accession>A0A917H0E6</accession>
<reference evidence="6" key="2">
    <citation type="submission" date="2020-09" db="EMBL/GenBank/DDBJ databases">
        <authorList>
            <person name="Sun Q."/>
            <person name="Zhou Y."/>
        </authorList>
    </citation>
    <scope>NUCLEOTIDE SEQUENCE</scope>
    <source>
        <strain evidence="6">CGMCC 1.12187</strain>
    </source>
</reference>
<feature type="transmembrane region" description="Helical" evidence="5">
    <location>
        <begin position="32"/>
        <end position="53"/>
    </location>
</feature>
<keyword evidence="4 5" id="KW-0472">Membrane</keyword>